<sequence>MKFGSRKGTLTSAGSMPSLRILPNQGAGNRKAPDPVEGYILKGRKWPLKGYHKRYFRLAAGSLIYAKTPSTLSKGKISARVDLANTFVTTEKAKLNIEIDASIVVYHLKVI</sequence>
<feature type="region of interest" description="Disordered" evidence="1">
    <location>
        <begin position="1"/>
        <end position="34"/>
    </location>
</feature>
<protein>
    <recommendedName>
        <fullName evidence="4">PH domain-containing protein</fullName>
    </recommendedName>
</protein>
<name>A0A3P7M6N2_DIBLA</name>
<evidence type="ECO:0008006" key="4">
    <source>
        <dbReference type="Google" id="ProtNLM"/>
    </source>
</evidence>
<proteinExistence type="predicted"/>
<dbReference type="Proteomes" id="UP000281553">
    <property type="component" value="Unassembled WGS sequence"/>
</dbReference>
<evidence type="ECO:0000256" key="1">
    <source>
        <dbReference type="SAM" id="MobiDB-lite"/>
    </source>
</evidence>
<evidence type="ECO:0000313" key="3">
    <source>
        <dbReference type="Proteomes" id="UP000281553"/>
    </source>
</evidence>
<dbReference type="OrthoDB" id="6287160at2759"/>
<organism evidence="2 3">
    <name type="scientific">Dibothriocephalus latus</name>
    <name type="common">Fish tapeworm</name>
    <name type="synonym">Diphyllobothrium latum</name>
    <dbReference type="NCBI Taxonomy" id="60516"/>
    <lineage>
        <taxon>Eukaryota</taxon>
        <taxon>Metazoa</taxon>
        <taxon>Spiralia</taxon>
        <taxon>Lophotrochozoa</taxon>
        <taxon>Platyhelminthes</taxon>
        <taxon>Cestoda</taxon>
        <taxon>Eucestoda</taxon>
        <taxon>Diphyllobothriidea</taxon>
        <taxon>Diphyllobothriidae</taxon>
        <taxon>Dibothriocephalus</taxon>
    </lineage>
</organism>
<gene>
    <name evidence="2" type="ORF">DILT_LOCUS9602</name>
</gene>
<dbReference type="AlphaFoldDB" id="A0A3P7M6N2"/>
<keyword evidence="3" id="KW-1185">Reference proteome</keyword>
<evidence type="ECO:0000313" key="2">
    <source>
        <dbReference type="EMBL" id="VDN13771.1"/>
    </source>
</evidence>
<dbReference type="Gene3D" id="2.30.29.30">
    <property type="entry name" value="Pleckstrin-homology domain (PH domain)/Phosphotyrosine-binding domain (PTB)"/>
    <property type="match status" value="1"/>
</dbReference>
<dbReference type="SUPFAM" id="SSF50729">
    <property type="entry name" value="PH domain-like"/>
    <property type="match status" value="1"/>
</dbReference>
<dbReference type="EMBL" id="UYRU01057305">
    <property type="protein sequence ID" value="VDN13771.1"/>
    <property type="molecule type" value="Genomic_DNA"/>
</dbReference>
<reference evidence="2 3" key="1">
    <citation type="submission" date="2018-11" db="EMBL/GenBank/DDBJ databases">
        <authorList>
            <consortium name="Pathogen Informatics"/>
        </authorList>
    </citation>
    <scope>NUCLEOTIDE SEQUENCE [LARGE SCALE GENOMIC DNA]</scope>
</reference>
<dbReference type="SMR" id="A0A3P7M6N2"/>
<dbReference type="InterPro" id="IPR011993">
    <property type="entry name" value="PH-like_dom_sf"/>
</dbReference>
<accession>A0A3P7M6N2</accession>